<dbReference type="KEGG" id="egr:104444214"/>
<accession>A0A059C318</accession>
<dbReference type="STRING" id="71139.A0A059C318"/>
<feature type="compositionally biased region" description="Acidic residues" evidence="4">
    <location>
        <begin position="125"/>
        <end position="140"/>
    </location>
</feature>
<dbReference type="GO" id="GO:0003676">
    <property type="term" value="F:nucleic acid binding"/>
    <property type="evidence" value="ECO:0007669"/>
    <property type="project" value="InterPro"/>
</dbReference>
<dbReference type="InParanoid" id="A0A059C318"/>
<dbReference type="eggNOG" id="KOG4315">
    <property type="taxonomic scope" value="Eukaryota"/>
</dbReference>
<feature type="compositionally biased region" description="Basic and acidic residues" evidence="4">
    <location>
        <begin position="326"/>
        <end position="343"/>
    </location>
</feature>
<comment type="subcellular location">
    <subcellularLocation>
        <location evidence="1">Nucleus</location>
    </subcellularLocation>
</comment>
<sequence length="469" mass="51696">MKLSFNASKKPPKPAAKPLSAPFGFADAGEGRGEAPSSSARREEITQFDPSDVSADGRSRLVIPPKPNEWRPSKKMKNLDLPFRPEEGAAGDLSRFQSQSRSLEEEANAGAVSYGLTVRRRENGGEMELEGEGEGEGEGEVEVKPEAPERSGRLDDSGLKLREELAKLGDDPGYEDMPVEEFAAAYLRGYGWQEGKGVGKNAKEDVPIRQIEKRGRERFGLGFEPQKPVPEVEANGRDSRGGDGRFRVGKEMRIVGGSREDLFGLKGKIVEVVGGESVILNLSRREEEVKVRIKDLAELGSAEEEKFLRKMKELRIKNDSSGSRRKSGDEVKRDVRNGGDKRGDSGKVGWLMSHIRVRVISKNLKGGRLYLKKGRVVDVVGPKICDILMDESKELIQGVDQDYLETALPKRGGPVFVLSGRYKGVHGSLVDRDSDRETGVVRDADSQELFNVRLDQIAEYVGDPSLIGY</sequence>
<comment type="similarity">
    <text evidence="2">Belongs to the MOS2 family.</text>
</comment>
<dbReference type="InterPro" id="IPR045166">
    <property type="entry name" value="Spp2-like"/>
</dbReference>
<protein>
    <recommendedName>
        <fullName evidence="5">G-patch domain-containing protein</fullName>
    </recommendedName>
</protein>
<dbReference type="OMA" id="AHKDKEK"/>
<gene>
    <name evidence="6" type="ORF">EUGRSUZ_E01208</name>
</gene>
<evidence type="ECO:0000256" key="2">
    <source>
        <dbReference type="ARBA" id="ARBA00010966"/>
    </source>
</evidence>
<dbReference type="PANTHER" id="PTHR15818">
    <property type="entry name" value="G PATCH AND KOW-CONTAINING"/>
    <property type="match status" value="1"/>
</dbReference>
<dbReference type="EMBL" id="KK198757">
    <property type="protein sequence ID" value="KCW72757.1"/>
    <property type="molecule type" value="Genomic_DNA"/>
</dbReference>
<dbReference type="InterPro" id="IPR026822">
    <property type="entry name" value="Spp2/MOS2_G-patch"/>
</dbReference>
<feature type="compositionally biased region" description="Basic and acidic residues" evidence="4">
    <location>
        <begin position="234"/>
        <end position="245"/>
    </location>
</feature>
<dbReference type="Pfam" id="PF12656">
    <property type="entry name" value="G-patch_2"/>
    <property type="match status" value="1"/>
</dbReference>
<evidence type="ECO:0000256" key="4">
    <source>
        <dbReference type="SAM" id="MobiDB-lite"/>
    </source>
</evidence>
<name>A0A059C318_EUCGR</name>
<organism evidence="6">
    <name type="scientific">Eucalyptus grandis</name>
    <name type="common">Flooded gum</name>
    <dbReference type="NCBI Taxonomy" id="71139"/>
    <lineage>
        <taxon>Eukaryota</taxon>
        <taxon>Viridiplantae</taxon>
        <taxon>Streptophyta</taxon>
        <taxon>Embryophyta</taxon>
        <taxon>Tracheophyta</taxon>
        <taxon>Spermatophyta</taxon>
        <taxon>Magnoliopsida</taxon>
        <taxon>eudicotyledons</taxon>
        <taxon>Gunneridae</taxon>
        <taxon>Pentapetalae</taxon>
        <taxon>rosids</taxon>
        <taxon>malvids</taxon>
        <taxon>Myrtales</taxon>
        <taxon>Myrtaceae</taxon>
        <taxon>Myrtoideae</taxon>
        <taxon>Eucalypteae</taxon>
        <taxon>Eucalyptus</taxon>
    </lineage>
</organism>
<evidence type="ECO:0000259" key="5">
    <source>
        <dbReference type="PROSITE" id="PS50174"/>
    </source>
</evidence>
<proteinExistence type="inferred from homology"/>
<feature type="region of interest" description="Disordered" evidence="4">
    <location>
        <begin position="217"/>
        <end position="245"/>
    </location>
</feature>
<dbReference type="FunCoup" id="A0A059C318">
    <property type="interactions" value="3424"/>
</dbReference>
<evidence type="ECO:0000256" key="3">
    <source>
        <dbReference type="ARBA" id="ARBA00023242"/>
    </source>
</evidence>
<dbReference type="Pfam" id="PF25088">
    <property type="entry name" value="GPKOW_C"/>
    <property type="match status" value="1"/>
</dbReference>
<dbReference type="OrthoDB" id="5577072at2759"/>
<keyword evidence="3" id="KW-0539">Nucleus</keyword>
<reference evidence="6" key="1">
    <citation type="submission" date="2013-07" db="EMBL/GenBank/DDBJ databases">
        <title>The genome of Eucalyptus grandis.</title>
        <authorList>
            <person name="Schmutz J."/>
            <person name="Hayes R."/>
            <person name="Myburg A."/>
            <person name="Tuskan G."/>
            <person name="Grattapaglia D."/>
            <person name="Rokhsar D.S."/>
        </authorList>
    </citation>
    <scope>NUCLEOTIDE SEQUENCE</scope>
    <source>
        <tissue evidence="6">Leaf extractions</tissue>
    </source>
</reference>
<evidence type="ECO:0000313" key="6">
    <source>
        <dbReference type="EMBL" id="KCW72757.1"/>
    </source>
</evidence>
<feature type="region of interest" description="Disordered" evidence="4">
    <location>
        <begin position="1"/>
        <end position="158"/>
    </location>
</feature>
<dbReference type="GO" id="GO:0000398">
    <property type="term" value="P:mRNA splicing, via spliceosome"/>
    <property type="evidence" value="ECO:0000318"/>
    <property type="project" value="GO_Central"/>
</dbReference>
<feature type="compositionally biased region" description="Basic and acidic residues" evidence="4">
    <location>
        <begin position="141"/>
        <end position="158"/>
    </location>
</feature>
<evidence type="ECO:0000256" key="1">
    <source>
        <dbReference type="ARBA" id="ARBA00004123"/>
    </source>
</evidence>
<dbReference type="Gene3D" id="2.30.30.140">
    <property type="match status" value="1"/>
</dbReference>
<dbReference type="AlphaFoldDB" id="A0A059C318"/>
<dbReference type="SMART" id="SM00739">
    <property type="entry name" value="KOW"/>
    <property type="match status" value="2"/>
</dbReference>
<feature type="domain" description="G-patch" evidence="5">
    <location>
        <begin position="179"/>
        <end position="226"/>
    </location>
</feature>
<dbReference type="InterPro" id="IPR005824">
    <property type="entry name" value="KOW"/>
</dbReference>
<dbReference type="PROSITE" id="PS50174">
    <property type="entry name" value="G_PATCH"/>
    <property type="match status" value="1"/>
</dbReference>
<dbReference type="Gramene" id="KCW72757">
    <property type="protein sequence ID" value="KCW72757"/>
    <property type="gene ID" value="EUGRSUZ_E01208"/>
</dbReference>
<feature type="region of interest" description="Disordered" evidence="4">
    <location>
        <begin position="318"/>
        <end position="343"/>
    </location>
</feature>
<dbReference type="GO" id="GO:0005681">
    <property type="term" value="C:spliceosomal complex"/>
    <property type="evidence" value="ECO:0000318"/>
    <property type="project" value="GO_Central"/>
</dbReference>
<dbReference type="PANTHER" id="PTHR15818:SF2">
    <property type="entry name" value="G-PATCH DOMAIN AND KOW MOTIFS-CONTAINING PROTEIN"/>
    <property type="match status" value="1"/>
</dbReference>
<dbReference type="InterPro" id="IPR000467">
    <property type="entry name" value="G_patch_dom"/>
</dbReference>